<dbReference type="PANTHER" id="PTHR41533:SF2">
    <property type="entry name" value="BLR7131 PROTEIN"/>
    <property type="match status" value="1"/>
</dbReference>
<feature type="active site" description="Proton donor/acceptor" evidence="7">
    <location>
        <position position="463"/>
    </location>
</feature>
<keyword evidence="5 7" id="KW-0573">Peptidoglycan synthesis</keyword>
<gene>
    <name evidence="9" type="ORF">AAE02nite_42970</name>
</gene>
<keyword evidence="10" id="KW-1185">Reference proteome</keyword>
<dbReference type="GO" id="GO:0071555">
    <property type="term" value="P:cell wall organization"/>
    <property type="evidence" value="ECO:0007669"/>
    <property type="project" value="UniProtKB-UniRule"/>
</dbReference>
<keyword evidence="3" id="KW-0808">Transferase</keyword>
<feature type="domain" description="L,D-TPase catalytic" evidence="8">
    <location>
        <begin position="328"/>
        <end position="508"/>
    </location>
</feature>
<dbReference type="Pfam" id="PF01471">
    <property type="entry name" value="PG_binding_1"/>
    <property type="match status" value="1"/>
</dbReference>
<evidence type="ECO:0000256" key="5">
    <source>
        <dbReference type="ARBA" id="ARBA00022984"/>
    </source>
</evidence>
<name>A0A512B3U1_9BACT</name>
<organism evidence="9 10">
    <name type="scientific">Adhaeribacter aerolatus</name>
    <dbReference type="NCBI Taxonomy" id="670289"/>
    <lineage>
        <taxon>Bacteria</taxon>
        <taxon>Pseudomonadati</taxon>
        <taxon>Bacteroidota</taxon>
        <taxon>Cytophagia</taxon>
        <taxon>Cytophagales</taxon>
        <taxon>Hymenobacteraceae</taxon>
        <taxon>Adhaeribacter</taxon>
    </lineage>
</organism>
<dbReference type="SUPFAM" id="SSF141523">
    <property type="entry name" value="L,D-transpeptidase catalytic domain-like"/>
    <property type="match status" value="1"/>
</dbReference>
<dbReference type="InterPro" id="IPR038063">
    <property type="entry name" value="Transpep_catalytic_dom"/>
</dbReference>
<dbReference type="Gene3D" id="1.10.101.10">
    <property type="entry name" value="PGBD-like superfamily/PGBD"/>
    <property type="match status" value="1"/>
</dbReference>
<evidence type="ECO:0000313" key="9">
    <source>
        <dbReference type="EMBL" id="GEO06633.1"/>
    </source>
</evidence>
<dbReference type="GO" id="GO:0009252">
    <property type="term" value="P:peptidoglycan biosynthetic process"/>
    <property type="evidence" value="ECO:0007669"/>
    <property type="project" value="UniProtKB-UniPathway"/>
</dbReference>
<comment type="pathway">
    <text evidence="1 7">Cell wall biogenesis; peptidoglycan biosynthesis.</text>
</comment>
<dbReference type="GO" id="GO:0016740">
    <property type="term" value="F:transferase activity"/>
    <property type="evidence" value="ECO:0007669"/>
    <property type="project" value="UniProtKB-KW"/>
</dbReference>
<evidence type="ECO:0000259" key="8">
    <source>
        <dbReference type="PROSITE" id="PS52029"/>
    </source>
</evidence>
<dbReference type="InterPro" id="IPR052905">
    <property type="entry name" value="LD-transpeptidase_YkuD-like"/>
</dbReference>
<evidence type="ECO:0000256" key="1">
    <source>
        <dbReference type="ARBA" id="ARBA00004752"/>
    </source>
</evidence>
<sequence>MHNSKDNTFFYLLFLLILAVAFSCGKNKGNKGGTTAERAQEQKAAHTDSAFVETYVRQEPEFKKQRDIVMKFYRDRNFRLGWFKKDKLVPQANTFITVVNRAYREGLNPEDYKVKDFNQLFKSFEAAKGNDSLQYKLKQEIDVALTASYMHYASDFYRGTVNPKELDQIDWSVRKNKIKLNKALETILRERDSRYPYYQFEPLHEDYNRLRTALQQYREIQKRGGWPAIPAVSRLKPGDTAQVVTLLRKRLLPQDRWVVPGPDSNRFTDEVKNAIMDFQMRHGLNPDGSLGQATLKAMNISIDDRIDQIIINMERWRWVPKPKKFEEKHIFVNVPEFMLYARENGKTVLDMKVIVGKAMNSTPVFSDKIEYIVFSPYWNVPNSIIFEEFLPKLQADPGWLERMDMELLNGLGKNAQPISPYSVDWFSVDEKNFKYRIRQRPGPENPLGDVKFIFPNEHEVYLHHTASETLFSQNQRGFSHGCIRVEKPVELARFLLSDQPSWTEPLILEAMHAGEEKYVNLKEKVPVYIVYFTSWVDDKGGVHFRDDIYGHDKILEKEYFN</sequence>
<protein>
    <submittedName>
        <fullName evidence="9">Murein L,D-transpeptidase</fullName>
    </submittedName>
</protein>
<dbReference type="PROSITE" id="PS52029">
    <property type="entry name" value="LD_TPASE"/>
    <property type="match status" value="1"/>
</dbReference>
<evidence type="ECO:0000313" key="10">
    <source>
        <dbReference type="Proteomes" id="UP000321532"/>
    </source>
</evidence>
<evidence type="ECO:0000256" key="3">
    <source>
        <dbReference type="ARBA" id="ARBA00022679"/>
    </source>
</evidence>
<dbReference type="InterPro" id="IPR036366">
    <property type="entry name" value="PGBDSf"/>
</dbReference>
<keyword evidence="4 7" id="KW-0133">Cell shape</keyword>
<comment type="caution">
    <text evidence="9">The sequence shown here is derived from an EMBL/GenBank/DDBJ whole genome shotgun (WGS) entry which is preliminary data.</text>
</comment>
<dbReference type="Proteomes" id="UP000321532">
    <property type="component" value="Unassembled WGS sequence"/>
</dbReference>
<accession>A0A512B3U1</accession>
<evidence type="ECO:0000256" key="6">
    <source>
        <dbReference type="ARBA" id="ARBA00023316"/>
    </source>
</evidence>
<dbReference type="EMBL" id="BJYS01000042">
    <property type="protein sequence ID" value="GEO06633.1"/>
    <property type="molecule type" value="Genomic_DNA"/>
</dbReference>
<comment type="similarity">
    <text evidence="2">Belongs to the YkuD family.</text>
</comment>
<evidence type="ECO:0000256" key="4">
    <source>
        <dbReference type="ARBA" id="ARBA00022960"/>
    </source>
</evidence>
<dbReference type="GO" id="GO:0004180">
    <property type="term" value="F:carboxypeptidase activity"/>
    <property type="evidence" value="ECO:0007669"/>
    <property type="project" value="UniProtKB-ARBA"/>
</dbReference>
<dbReference type="InterPro" id="IPR005490">
    <property type="entry name" value="LD_TPept_cat_dom"/>
</dbReference>
<dbReference type="Pfam" id="PF03734">
    <property type="entry name" value="YkuD"/>
    <property type="match status" value="1"/>
</dbReference>
<dbReference type="InterPro" id="IPR002477">
    <property type="entry name" value="Peptidoglycan-bd-like"/>
</dbReference>
<reference evidence="9 10" key="1">
    <citation type="submission" date="2019-07" db="EMBL/GenBank/DDBJ databases">
        <title>Whole genome shotgun sequence of Adhaeribacter aerolatus NBRC 106133.</title>
        <authorList>
            <person name="Hosoyama A."/>
            <person name="Uohara A."/>
            <person name="Ohji S."/>
            <person name="Ichikawa N."/>
        </authorList>
    </citation>
    <scope>NUCLEOTIDE SEQUENCE [LARGE SCALE GENOMIC DNA]</scope>
    <source>
        <strain evidence="9 10">NBRC 106133</strain>
    </source>
</reference>
<proteinExistence type="inferred from homology"/>
<dbReference type="Pfam" id="PF20142">
    <property type="entry name" value="Scaffold"/>
    <property type="match status" value="1"/>
</dbReference>
<dbReference type="InterPro" id="IPR045380">
    <property type="entry name" value="LD_TPept_scaffold_dom"/>
</dbReference>
<dbReference type="PANTHER" id="PTHR41533">
    <property type="entry name" value="L,D-TRANSPEPTIDASE HI_1667-RELATED"/>
    <property type="match status" value="1"/>
</dbReference>
<evidence type="ECO:0000256" key="7">
    <source>
        <dbReference type="PROSITE-ProRule" id="PRU01373"/>
    </source>
</evidence>
<evidence type="ECO:0000256" key="2">
    <source>
        <dbReference type="ARBA" id="ARBA00005992"/>
    </source>
</evidence>
<dbReference type="UniPathway" id="UPA00219"/>
<dbReference type="OrthoDB" id="9778545at2"/>
<keyword evidence="6 7" id="KW-0961">Cell wall biogenesis/degradation</keyword>
<dbReference type="InterPro" id="IPR036365">
    <property type="entry name" value="PGBD-like_sf"/>
</dbReference>
<dbReference type="PROSITE" id="PS51257">
    <property type="entry name" value="PROKAR_LIPOPROTEIN"/>
    <property type="match status" value="1"/>
</dbReference>
<dbReference type="GO" id="GO:0008360">
    <property type="term" value="P:regulation of cell shape"/>
    <property type="evidence" value="ECO:0007669"/>
    <property type="project" value="UniProtKB-UniRule"/>
</dbReference>
<dbReference type="AlphaFoldDB" id="A0A512B3U1"/>
<dbReference type="RefSeq" id="WP_146903086.1">
    <property type="nucleotide sequence ID" value="NZ_BJYS01000042.1"/>
</dbReference>
<dbReference type="CDD" id="cd16913">
    <property type="entry name" value="YkuD_like"/>
    <property type="match status" value="1"/>
</dbReference>
<dbReference type="Gene3D" id="2.40.440.10">
    <property type="entry name" value="L,D-transpeptidase catalytic domain-like"/>
    <property type="match status" value="1"/>
</dbReference>
<feature type="active site" description="Nucleophile" evidence="7">
    <location>
        <position position="482"/>
    </location>
</feature>
<dbReference type="SUPFAM" id="SSF47090">
    <property type="entry name" value="PGBD-like"/>
    <property type="match status" value="1"/>
</dbReference>